<dbReference type="Pfam" id="PF00001">
    <property type="entry name" value="7tm_1"/>
    <property type="match status" value="1"/>
</dbReference>
<dbReference type="EMBL" id="CALNXK010000166">
    <property type="protein sequence ID" value="CAH3171682.1"/>
    <property type="molecule type" value="Genomic_DNA"/>
</dbReference>
<evidence type="ECO:0000256" key="8">
    <source>
        <dbReference type="ARBA" id="ARBA00023180"/>
    </source>
</evidence>
<organism evidence="13 14">
    <name type="scientific">Porites lobata</name>
    <dbReference type="NCBI Taxonomy" id="104759"/>
    <lineage>
        <taxon>Eukaryota</taxon>
        <taxon>Metazoa</taxon>
        <taxon>Cnidaria</taxon>
        <taxon>Anthozoa</taxon>
        <taxon>Hexacorallia</taxon>
        <taxon>Scleractinia</taxon>
        <taxon>Fungiina</taxon>
        <taxon>Poritidae</taxon>
        <taxon>Porites</taxon>
    </lineage>
</organism>
<comment type="similarity">
    <text evidence="10">Belongs to the G-protein coupled receptor 1 family.</text>
</comment>
<keyword evidence="9 10" id="KW-0807">Transducer</keyword>
<feature type="transmembrane region" description="Helical" evidence="11">
    <location>
        <begin position="282"/>
        <end position="300"/>
    </location>
</feature>
<keyword evidence="5 10" id="KW-0297">G-protein coupled receptor</keyword>
<evidence type="ECO:0000256" key="2">
    <source>
        <dbReference type="ARBA" id="ARBA00022475"/>
    </source>
</evidence>
<dbReference type="InterPro" id="IPR017452">
    <property type="entry name" value="GPCR_Rhodpsn_7TM"/>
</dbReference>
<evidence type="ECO:0000256" key="1">
    <source>
        <dbReference type="ARBA" id="ARBA00004651"/>
    </source>
</evidence>
<accession>A0ABN8R1C0</accession>
<dbReference type="PANTHER" id="PTHR24246:SF27">
    <property type="entry name" value="ADENOSINE RECEPTOR, ISOFORM A"/>
    <property type="match status" value="1"/>
</dbReference>
<evidence type="ECO:0000256" key="7">
    <source>
        <dbReference type="ARBA" id="ARBA00023170"/>
    </source>
</evidence>
<evidence type="ECO:0000256" key="11">
    <source>
        <dbReference type="SAM" id="Phobius"/>
    </source>
</evidence>
<keyword evidence="2" id="KW-1003">Cell membrane</keyword>
<feature type="transmembrane region" description="Helical" evidence="11">
    <location>
        <begin position="35"/>
        <end position="55"/>
    </location>
</feature>
<evidence type="ECO:0000313" key="13">
    <source>
        <dbReference type="EMBL" id="CAH3171682.1"/>
    </source>
</evidence>
<gene>
    <name evidence="13" type="ORF">PLOB_00012122</name>
</gene>
<dbReference type="Gene3D" id="1.20.1070.10">
    <property type="entry name" value="Rhodopsin 7-helix transmembrane proteins"/>
    <property type="match status" value="1"/>
</dbReference>
<keyword evidence="6 11" id="KW-0472">Membrane</keyword>
<dbReference type="InterPro" id="IPR000276">
    <property type="entry name" value="GPCR_Rhodpsn"/>
</dbReference>
<evidence type="ECO:0000256" key="6">
    <source>
        <dbReference type="ARBA" id="ARBA00023136"/>
    </source>
</evidence>
<evidence type="ECO:0000256" key="4">
    <source>
        <dbReference type="ARBA" id="ARBA00022989"/>
    </source>
</evidence>
<dbReference type="SUPFAM" id="SSF81321">
    <property type="entry name" value="Family A G protein-coupled receptor-like"/>
    <property type="match status" value="1"/>
</dbReference>
<keyword evidence="8" id="KW-0325">Glycoprotein</keyword>
<name>A0ABN8R1C0_9CNID</name>
<keyword evidence="4 11" id="KW-1133">Transmembrane helix</keyword>
<evidence type="ECO:0000256" key="5">
    <source>
        <dbReference type="ARBA" id="ARBA00023040"/>
    </source>
</evidence>
<sequence length="333" mass="37774">MELSSCIATQDCSNASGNKSEELLHVGGFYAGRDVFQIVIAVLVIAVNSWVIWLVATKRSLRTVTNYILTSLAVSDLCTGAISIPLLLSCNILIKTGFCVADLVVIVFISVSTVLHILAMTVDRYICIIYALRYQSWVTKRRGGKLIALVWLFSMLVALIQLAWTNLNEDVTKDHSAEVTRIIVIYDITLFVAVIGLPVIFIAFAYARILYEVHRQTTNIQKHNTPGWQETRRSTRQEWKVATIFLVMLLVFVICWVPYYLLQLQQVLKEQFLYLSDLAAAILYWLRLLTSLINPCLYILGKPDFRRAAGLRKRTRRYNSEGTRNSLLKSSSV</sequence>
<dbReference type="PROSITE" id="PS50262">
    <property type="entry name" value="G_PROTEIN_RECEP_F1_2"/>
    <property type="match status" value="1"/>
</dbReference>
<keyword evidence="14" id="KW-1185">Reference proteome</keyword>
<feature type="domain" description="G-protein coupled receptors family 1 profile" evidence="12">
    <location>
        <begin position="47"/>
        <end position="298"/>
    </location>
</feature>
<feature type="transmembrane region" description="Helical" evidence="11">
    <location>
        <begin position="100"/>
        <end position="122"/>
    </location>
</feature>
<feature type="transmembrane region" description="Helical" evidence="11">
    <location>
        <begin position="67"/>
        <end position="94"/>
    </location>
</feature>
<evidence type="ECO:0000259" key="12">
    <source>
        <dbReference type="PROSITE" id="PS50262"/>
    </source>
</evidence>
<evidence type="ECO:0000256" key="3">
    <source>
        <dbReference type="ARBA" id="ARBA00022692"/>
    </source>
</evidence>
<keyword evidence="7 10" id="KW-0675">Receptor</keyword>
<evidence type="ECO:0000256" key="9">
    <source>
        <dbReference type="ARBA" id="ARBA00023224"/>
    </source>
</evidence>
<feature type="transmembrane region" description="Helical" evidence="11">
    <location>
        <begin position="143"/>
        <end position="164"/>
    </location>
</feature>
<comment type="caution">
    <text evidence="13">The sequence shown here is derived from an EMBL/GenBank/DDBJ whole genome shotgun (WGS) entry which is preliminary data.</text>
</comment>
<dbReference type="PRINTS" id="PR00237">
    <property type="entry name" value="GPCRRHODOPSN"/>
</dbReference>
<reference evidence="13 14" key="1">
    <citation type="submission" date="2022-05" db="EMBL/GenBank/DDBJ databases">
        <authorList>
            <consortium name="Genoscope - CEA"/>
            <person name="William W."/>
        </authorList>
    </citation>
    <scope>NUCLEOTIDE SEQUENCE [LARGE SCALE GENOMIC DNA]</scope>
</reference>
<dbReference type="Proteomes" id="UP001159405">
    <property type="component" value="Unassembled WGS sequence"/>
</dbReference>
<evidence type="ECO:0000256" key="10">
    <source>
        <dbReference type="RuleBase" id="RU000688"/>
    </source>
</evidence>
<dbReference type="PANTHER" id="PTHR24246">
    <property type="entry name" value="OLFACTORY RECEPTOR AND ADENOSINE RECEPTOR"/>
    <property type="match status" value="1"/>
</dbReference>
<feature type="transmembrane region" description="Helical" evidence="11">
    <location>
        <begin position="184"/>
        <end position="207"/>
    </location>
</feature>
<dbReference type="PROSITE" id="PS00237">
    <property type="entry name" value="G_PROTEIN_RECEP_F1_1"/>
    <property type="match status" value="1"/>
</dbReference>
<keyword evidence="3 10" id="KW-0812">Transmembrane</keyword>
<feature type="transmembrane region" description="Helical" evidence="11">
    <location>
        <begin position="241"/>
        <end position="262"/>
    </location>
</feature>
<proteinExistence type="inferred from homology"/>
<dbReference type="CDD" id="cd00637">
    <property type="entry name" value="7tm_classA_rhodopsin-like"/>
    <property type="match status" value="1"/>
</dbReference>
<comment type="subcellular location">
    <subcellularLocation>
        <location evidence="1">Cell membrane</location>
        <topology evidence="1">Multi-pass membrane protein</topology>
    </subcellularLocation>
</comment>
<protein>
    <recommendedName>
        <fullName evidence="12">G-protein coupled receptors family 1 profile domain-containing protein</fullName>
    </recommendedName>
</protein>
<evidence type="ECO:0000313" key="14">
    <source>
        <dbReference type="Proteomes" id="UP001159405"/>
    </source>
</evidence>